<dbReference type="SMART" id="SM00028">
    <property type="entry name" value="TPR"/>
    <property type="match status" value="3"/>
</dbReference>
<evidence type="ECO:0000256" key="3">
    <source>
        <dbReference type="ARBA" id="ARBA00022737"/>
    </source>
</evidence>
<dbReference type="InterPro" id="IPR019734">
    <property type="entry name" value="TPR_rpt"/>
</dbReference>
<dbReference type="RefSeq" id="XP_015066872.1">
    <property type="nucleotide sequence ID" value="XM_015211386.2"/>
</dbReference>
<name>A0ABM1G717_SOLPN</name>
<dbReference type="Gene3D" id="1.25.40.10">
    <property type="entry name" value="Tetratricopeptide repeat domain"/>
    <property type="match status" value="1"/>
</dbReference>
<feature type="compositionally biased region" description="Acidic residues" evidence="6">
    <location>
        <begin position="172"/>
        <end position="198"/>
    </location>
</feature>
<dbReference type="SUPFAM" id="SSF48452">
    <property type="entry name" value="TPR-like"/>
    <property type="match status" value="1"/>
</dbReference>
<evidence type="ECO:0000313" key="7">
    <source>
        <dbReference type="Proteomes" id="UP000694930"/>
    </source>
</evidence>
<dbReference type="PANTHER" id="PTHR15081">
    <property type="entry name" value="NUCLEAR AUTOANTIGENIC SPERM PROTEIN NASP -RELATED"/>
    <property type="match status" value="1"/>
</dbReference>
<evidence type="ECO:0000256" key="1">
    <source>
        <dbReference type="ARBA" id="ARBA00004123"/>
    </source>
</evidence>
<evidence type="ECO:0000256" key="6">
    <source>
        <dbReference type="SAM" id="MobiDB-lite"/>
    </source>
</evidence>
<keyword evidence="7" id="KW-1185">Reference proteome</keyword>
<sequence>MAEEAVISVTSPTAEQNQNSVNATIESGVQGGTESTCNNNNNNAESSAVTSDVNREKSLEYADELVVKGSKASEDGDYGEAVECFSRALEIRVAHFGELAPECINAYYKYGCALLYKAQDEADPLVSLPKKDSGSQQDSNRDGSVKSVVSCESSISSTAEPGGSSNGKEKVEDDEENEDEGDEEESDDEDLAEGDEDETDLDLAWKLLDVARAIAEKHAGDTMEKVDVLSALAEVALEREDIETSLSDYLKALSILERLVEPDSRHIAALNFRICLCLEIGSKHQEAIPYCQKAILTCKSRLQRLTEEIKLLSESTERLATTNVDQIARQSSSTSQSDSVSAKEAEVETLTELSAELEKKLEDLQQCMSNPSSILSDILGMVSAKARSLENADASVAVNSSQMGVGTSGSGSFDSPTISTAHTNGAAGITHLGVVGRGVKRVHLNTTTECSPAKKPASEQPSDNGDGTAS</sequence>
<keyword evidence="5" id="KW-0539">Nucleus</keyword>
<organism evidence="7 8">
    <name type="scientific">Solanum pennellii</name>
    <name type="common">Tomato</name>
    <name type="synonym">Lycopersicon pennellii</name>
    <dbReference type="NCBI Taxonomy" id="28526"/>
    <lineage>
        <taxon>Eukaryota</taxon>
        <taxon>Viridiplantae</taxon>
        <taxon>Streptophyta</taxon>
        <taxon>Embryophyta</taxon>
        <taxon>Tracheophyta</taxon>
        <taxon>Spermatophyta</taxon>
        <taxon>Magnoliopsida</taxon>
        <taxon>eudicotyledons</taxon>
        <taxon>Gunneridae</taxon>
        <taxon>Pentapetalae</taxon>
        <taxon>asterids</taxon>
        <taxon>lamiids</taxon>
        <taxon>Solanales</taxon>
        <taxon>Solanaceae</taxon>
        <taxon>Solanoideae</taxon>
        <taxon>Solaneae</taxon>
        <taxon>Solanum</taxon>
        <taxon>Solanum subgen. Lycopersicon</taxon>
    </lineage>
</organism>
<dbReference type="InterPro" id="IPR051730">
    <property type="entry name" value="NASP-like"/>
</dbReference>
<dbReference type="GeneID" id="107011759"/>
<proteinExistence type="inferred from homology"/>
<feature type="region of interest" description="Disordered" evidence="6">
    <location>
        <begin position="1"/>
        <end position="55"/>
    </location>
</feature>
<comment type="similarity">
    <text evidence="2">Belongs to the NASP family.</text>
</comment>
<protein>
    <submittedName>
        <fullName evidence="8">NASP-related protein sim3 isoform X2</fullName>
    </submittedName>
</protein>
<gene>
    <name evidence="8" type="primary">LOC107011759</name>
</gene>
<reference evidence="8" key="2">
    <citation type="submission" date="2025-08" db="UniProtKB">
        <authorList>
            <consortium name="RefSeq"/>
        </authorList>
    </citation>
    <scope>IDENTIFICATION</scope>
</reference>
<reference evidence="7" key="1">
    <citation type="journal article" date="2014" name="Nat. Genet.">
        <title>The genome of the stress-tolerant wild tomato species Solanum pennellii.</title>
        <authorList>
            <person name="Bolger A."/>
            <person name="Scossa F."/>
            <person name="Bolger M.E."/>
            <person name="Lanz C."/>
            <person name="Maumus F."/>
            <person name="Tohge T."/>
            <person name="Quesneville H."/>
            <person name="Alseekh S."/>
            <person name="Sorensen I."/>
            <person name="Lichtenstein G."/>
            <person name="Fich E.A."/>
            <person name="Conte M."/>
            <person name="Keller H."/>
            <person name="Schneeberger K."/>
            <person name="Schwacke R."/>
            <person name="Ofner I."/>
            <person name="Vrebalov J."/>
            <person name="Xu Y."/>
            <person name="Osorio S."/>
            <person name="Aflitos S.A."/>
            <person name="Schijlen E."/>
            <person name="Jimenez-Gomez J.M."/>
            <person name="Ryngajllo M."/>
            <person name="Kimura S."/>
            <person name="Kumar R."/>
            <person name="Koenig D."/>
            <person name="Headland L.R."/>
            <person name="Maloof J.N."/>
            <person name="Sinha N."/>
            <person name="van Ham R.C."/>
            <person name="Lankhorst R.K."/>
            <person name="Mao L."/>
            <person name="Vogel A."/>
            <person name="Arsova B."/>
            <person name="Panstruga R."/>
            <person name="Fei Z."/>
            <person name="Rose J.K."/>
            <person name="Zamir D."/>
            <person name="Carrari F."/>
            <person name="Giovannoni J.J."/>
            <person name="Weigel D."/>
            <person name="Usadel B."/>
            <person name="Fernie A.R."/>
        </authorList>
    </citation>
    <scope>NUCLEOTIDE SEQUENCE [LARGE SCALE GENOMIC DNA]</scope>
    <source>
        <strain evidence="7">cv. LA0716</strain>
    </source>
</reference>
<dbReference type="InterPro" id="IPR011990">
    <property type="entry name" value="TPR-like_helical_dom_sf"/>
</dbReference>
<feature type="compositionally biased region" description="Polar residues" evidence="6">
    <location>
        <begin position="8"/>
        <end position="37"/>
    </location>
</feature>
<feature type="region of interest" description="Disordered" evidence="6">
    <location>
        <begin position="127"/>
        <end position="198"/>
    </location>
</feature>
<dbReference type="Proteomes" id="UP000694930">
    <property type="component" value="Chromosome 2"/>
</dbReference>
<dbReference type="PANTHER" id="PTHR15081:SF1">
    <property type="entry name" value="NUCLEAR AUTOANTIGENIC SPERM PROTEIN"/>
    <property type="match status" value="1"/>
</dbReference>
<keyword evidence="4" id="KW-0802">TPR repeat</keyword>
<feature type="region of interest" description="Disordered" evidence="6">
    <location>
        <begin position="323"/>
        <end position="345"/>
    </location>
</feature>
<accession>A0ABM1G717</accession>
<feature type="compositionally biased region" description="Basic and acidic residues" evidence="6">
    <location>
        <begin position="129"/>
        <end position="144"/>
    </location>
</feature>
<feature type="compositionally biased region" description="Polar residues" evidence="6">
    <location>
        <begin position="459"/>
        <end position="470"/>
    </location>
</feature>
<evidence type="ECO:0000313" key="8">
    <source>
        <dbReference type="RefSeq" id="XP_015066872.1"/>
    </source>
</evidence>
<comment type="subcellular location">
    <subcellularLocation>
        <location evidence="1">Nucleus</location>
    </subcellularLocation>
</comment>
<feature type="compositionally biased region" description="Low complexity" evidence="6">
    <location>
        <begin position="331"/>
        <end position="340"/>
    </location>
</feature>
<evidence type="ECO:0000256" key="2">
    <source>
        <dbReference type="ARBA" id="ARBA00008402"/>
    </source>
</evidence>
<evidence type="ECO:0000256" key="4">
    <source>
        <dbReference type="ARBA" id="ARBA00022803"/>
    </source>
</evidence>
<feature type="region of interest" description="Disordered" evidence="6">
    <location>
        <begin position="445"/>
        <end position="470"/>
    </location>
</feature>
<evidence type="ECO:0000256" key="5">
    <source>
        <dbReference type="ARBA" id="ARBA00023242"/>
    </source>
</evidence>
<feature type="compositionally biased region" description="Low complexity" evidence="6">
    <location>
        <begin position="145"/>
        <end position="157"/>
    </location>
</feature>
<keyword evidence="3" id="KW-0677">Repeat</keyword>